<accession>A0A420I6H2</accession>
<dbReference type="AlphaFoldDB" id="A0A420I6H2"/>
<evidence type="ECO:0000313" key="2">
    <source>
        <dbReference type="Proteomes" id="UP000285405"/>
    </source>
</evidence>
<reference evidence="1 2" key="1">
    <citation type="journal article" date="2018" name="BMC Genomics">
        <title>Comparative genome analyses reveal sequence features reflecting distinct modes of host-adaptation between dicot and monocot powdery mildew.</title>
        <authorList>
            <person name="Wu Y."/>
            <person name="Ma X."/>
            <person name="Pan Z."/>
            <person name="Kale S.D."/>
            <person name="Song Y."/>
            <person name="King H."/>
            <person name="Zhang Q."/>
            <person name="Presley C."/>
            <person name="Deng X."/>
            <person name="Wei C.I."/>
            <person name="Xiao S."/>
        </authorList>
    </citation>
    <scope>NUCLEOTIDE SEQUENCE [LARGE SCALE GENOMIC DNA]</scope>
    <source>
        <strain evidence="1">UCSC1</strain>
    </source>
</reference>
<sequence>MSFKTSGRDIDVDDLMRELMELRQRLDDFSPSTYSTDCTMPEVVIKKIPAQKIDGLKPTMFPVYDGDRQTYPAWRKAIRSVLKIDRNTSKYTDSR</sequence>
<dbReference type="OrthoDB" id="10486149at2759"/>
<organism evidence="1 2">
    <name type="scientific">Golovinomyces cichoracearum</name>
    <dbReference type="NCBI Taxonomy" id="62708"/>
    <lineage>
        <taxon>Eukaryota</taxon>
        <taxon>Fungi</taxon>
        <taxon>Dikarya</taxon>
        <taxon>Ascomycota</taxon>
        <taxon>Pezizomycotina</taxon>
        <taxon>Leotiomycetes</taxon>
        <taxon>Erysiphales</taxon>
        <taxon>Erysiphaceae</taxon>
        <taxon>Golovinomyces</taxon>
    </lineage>
</organism>
<proteinExistence type="predicted"/>
<feature type="non-terminal residue" evidence="1">
    <location>
        <position position="95"/>
    </location>
</feature>
<dbReference type="Proteomes" id="UP000285405">
    <property type="component" value="Unassembled WGS sequence"/>
</dbReference>
<evidence type="ECO:0000313" key="1">
    <source>
        <dbReference type="EMBL" id="RKF65271.1"/>
    </source>
</evidence>
<comment type="caution">
    <text evidence="1">The sequence shown here is derived from an EMBL/GenBank/DDBJ whole genome shotgun (WGS) entry which is preliminary data.</text>
</comment>
<protein>
    <submittedName>
        <fullName evidence="1">Uncharacterized protein</fullName>
    </submittedName>
</protein>
<gene>
    <name evidence="1" type="ORF">GcC1_123024</name>
</gene>
<name>A0A420I6H2_9PEZI</name>
<dbReference type="EMBL" id="MCBR01012384">
    <property type="protein sequence ID" value="RKF65271.1"/>
    <property type="molecule type" value="Genomic_DNA"/>
</dbReference>